<dbReference type="Proteomes" id="UP000238164">
    <property type="component" value="Chromosome 1"/>
</dbReference>
<dbReference type="SUPFAM" id="SSF57716">
    <property type="entry name" value="Glucocorticoid receptor-like (DNA-binding domain)"/>
    <property type="match status" value="1"/>
</dbReference>
<dbReference type="OrthoDB" id="1121111at2"/>
<dbReference type="PANTHER" id="PTHR33823:SF4">
    <property type="entry name" value="GENERAL STRESS PROTEIN 16O"/>
    <property type="match status" value="1"/>
</dbReference>
<evidence type="ECO:0000313" key="7">
    <source>
        <dbReference type="Proteomes" id="UP000238164"/>
    </source>
</evidence>
<name>A0A2N9JHV1_9ACTN</name>
<evidence type="ECO:0000256" key="4">
    <source>
        <dbReference type="PROSITE-ProRule" id="PRU00510"/>
    </source>
</evidence>
<proteinExistence type="predicted"/>
<sequence>MNAAKALATERADVLARLDRLGATFDDIVEVARDSNLDDEHDTEGITIAADRQQVAALIAAARRQLSAVDAAEQRVRDGSYGICVSCGARIANGRLSIRPATPWCVDCAREQR</sequence>
<evidence type="ECO:0000256" key="1">
    <source>
        <dbReference type="ARBA" id="ARBA00022723"/>
    </source>
</evidence>
<feature type="zinc finger region" description="dksA C4-type" evidence="4">
    <location>
        <begin position="84"/>
        <end position="108"/>
    </location>
</feature>
<dbReference type="PANTHER" id="PTHR33823">
    <property type="entry name" value="RNA POLYMERASE-BINDING TRANSCRIPTION FACTOR DKSA-RELATED"/>
    <property type="match status" value="1"/>
</dbReference>
<dbReference type="KEGG" id="mgg:MPLG2_2123"/>
<dbReference type="RefSeq" id="WP_105185941.1">
    <property type="nucleotide sequence ID" value="NZ_BAAAGO010000040.1"/>
</dbReference>
<dbReference type="Pfam" id="PF01258">
    <property type="entry name" value="zf-dskA_traR"/>
    <property type="match status" value="1"/>
</dbReference>
<dbReference type="Gene3D" id="1.20.120.910">
    <property type="entry name" value="DksA, coiled-coil domain"/>
    <property type="match status" value="1"/>
</dbReference>
<keyword evidence="1" id="KW-0479">Metal-binding</keyword>
<accession>A0A2N9JHV1</accession>
<dbReference type="InterPro" id="IPR000962">
    <property type="entry name" value="Znf_DskA_TraR"/>
</dbReference>
<gene>
    <name evidence="6" type="ORF">MPLG2_2123</name>
</gene>
<dbReference type="AlphaFoldDB" id="A0A2N9JHV1"/>
<reference evidence="6 7" key="1">
    <citation type="submission" date="2018-02" db="EMBL/GenBank/DDBJ databases">
        <authorList>
            <person name="Cohen D.B."/>
            <person name="Kent A.D."/>
        </authorList>
    </citation>
    <scope>NUCLEOTIDE SEQUENCE [LARGE SCALE GENOMIC DNA]</scope>
    <source>
        <strain evidence="6">1</strain>
    </source>
</reference>
<organism evidence="6 7">
    <name type="scientific">Micropruina glycogenica</name>
    <dbReference type="NCBI Taxonomy" id="75385"/>
    <lineage>
        <taxon>Bacteria</taxon>
        <taxon>Bacillati</taxon>
        <taxon>Actinomycetota</taxon>
        <taxon>Actinomycetes</taxon>
        <taxon>Propionibacteriales</taxon>
        <taxon>Nocardioidaceae</taxon>
        <taxon>Micropruina</taxon>
    </lineage>
</organism>
<dbReference type="PROSITE" id="PS51128">
    <property type="entry name" value="ZF_DKSA_2"/>
    <property type="match status" value="1"/>
</dbReference>
<protein>
    <recommendedName>
        <fullName evidence="5">Zinc finger DksA/TraR C4-type domain-containing protein</fullName>
    </recommendedName>
</protein>
<evidence type="ECO:0000256" key="3">
    <source>
        <dbReference type="ARBA" id="ARBA00022833"/>
    </source>
</evidence>
<dbReference type="GO" id="GO:0008270">
    <property type="term" value="F:zinc ion binding"/>
    <property type="evidence" value="ECO:0007669"/>
    <property type="project" value="UniProtKB-KW"/>
</dbReference>
<dbReference type="EMBL" id="LT985188">
    <property type="protein sequence ID" value="SPD87153.1"/>
    <property type="molecule type" value="Genomic_DNA"/>
</dbReference>
<evidence type="ECO:0000259" key="5">
    <source>
        <dbReference type="Pfam" id="PF01258"/>
    </source>
</evidence>
<feature type="domain" description="Zinc finger DksA/TraR C4-type" evidence="5">
    <location>
        <begin position="79"/>
        <end position="111"/>
    </location>
</feature>
<evidence type="ECO:0000313" key="6">
    <source>
        <dbReference type="EMBL" id="SPD87153.1"/>
    </source>
</evidence>
<keyword evidence="3" id="KW-0862">Zinc</keyword>
<keyword evidence="2" id="KW-0863">Zinc-finger</keyword>
<evidence type="ECO:0000256" key="2">
    <source>
        <dbReference type="ARBA" id="ARBA00022771"/>
    </source>
</evidence>
<keyword evidence="7" id="KW-1185">Reference proteome</keyword>